<keyword evidence="2" id="KW-0812">Transmembrane</keyword>
<feature type="region of interest" description="Disordered" evidence="1">
    <location>
        <begin position="1"/>
        <end position="69"/>
    </location>
</feature>
<keyword evidence="4" id="KW-1185">Reference proteome</keyword>
<evidence type="ECO:0000256" key="2">
    <source>
        <dbReference type="SAM" id="Phobius"/>
    </source>
</evidence>
<dbReference type="PATRIC" id="fig|883078.3.peg.4843"/>
<sequence length="402" mass="41036">MDDDKQDKAGTSSGSDAAKRPPPTIELTASEVSESPSAPDTPDADAGAPKPDHSEQPSHPSAESAAAASSNPSRASSVFLSAVAGAVAALLAIGAATFAGWPPQPAPVSTAPLTDGIAANKADITAMGTRIAKVESDAAKPAARPVADPAIIARIDAVEKSLASLRSDIAAVRGQNEKTAAAISELRSAAPQGVMGGEAKAPAVDTAAIEERIARIERATAALSAAAAAPPAEDPKVRKLDALIHLDKAVTRGLPYATELAAARAVAGDADALRALDGFATAGLPTDDALSKELLALLPQLAPKPDPQPAPSGIVERLQQSFAKLVRIQRTDALASGPTGIIARATAAAQRGDLNEAKRELLQLPPSDRVPVRPWIAKVEGRDKARAAFEQFTMETLASISK</sequence>
<name>K8P557_9BRAD</name>
<feature type="compositionally biased region" description="Low complexity" evidence="1">
    <location>
        <begin position="57"/>
        <end position="69"/>
    </location>
</feature>
<reference evidence="3 4" key="1">
    <citation type="submission" date="2012-04" db="EMBL/GenBank/DDBJ databases">
        <title>The Genome Sequence of Afipia broomeae ATCC 49717.</title>
        <authorList>
            <consortium name="The Broad Institute Genome Sequencing Platform"/>
            <person name="Earl A."/>
            <person name="Ward D."/>
            <person name="Feldgarden M."/>
            <person name="Gevers D."/>
            <person name="Huys G."/>
            <person name="Walker B."/>
            <person name="Young S.K."/>
            <person name="Zeng Q."/>
            <person name="Gargeya S."/>
            <person name="Fitzgerald M."/>
            <person name="Haas B."/>
            <person name="Abouelleil A."/>
            <person name="Alvarado L."/>
            <person name="Arachchi H.M."/>
            <person name="Berlin A."/>
            <person name="Chapman S.B."/>
            <person name="Goldberg J."/>
            <person name="Griggs A."/>
            <person name="Gujja S."/>
            <person name="Hansen M."/>
            <person name="Howarth C."/>
            <person name="Imamovic A."/>
            <person name="Larimer J."/>
            <person name="McCowen C."/>
            <person name="Montmayeur A."/>
            <person name="Murphy C."/>
            <person name="Neiman D."/>
            <person name="Pearson M."/>
            <person name="Priest M."/>
            <person name="Roberts A."/>
            <person name="Saif S."/>
            <person name="Shea T."/>
            <person name="Sisk P."/>
            <person name="Sykes S."/>
            <person name="Wortman J."/>
            <person name="Nusbaum C."/>
            <person name="Birren B."/>
        </authorList>
    </citation>
    <scope>NUCLEOTIDE SEQUENCE [LARGE SCALE GENOMIC DNA]</scope>
    <source>
        <strain evidence="3 4">ATCC 49717</strain>
    </source>
</reference>
<gene>
    <name evidence="3" type="ORF">HMPREF9695_04690</name>
</gene>
<accession>K8P557</accession>
<evidence type="ECO:0000313" key="4">
    <source>
        <dbReference type="Proteomes" id="UP000001096"/>
    </source>
</evidence>
<dbReference type="HOGENOM" id="CLU_042789_0_0_5"/>
<evidence type="ECO:0000313" key="3">
    <source>
        <dbReference type="EMBL" id="EKS34780.1"/>
    </source>
</evidence>
<dbReference type="eggNOG" id="COG4223">
    <property type="taxonomic scope" value="Bacteria"/>
</dbReference>
<dbReference type="RefSeq" id="WP_006023393.1">
    <property type="nucleotide sequence ID" value="NZ_KB375284.1"/>
</dbReference>
<feature type="compositionally biased region" description="Low complexity" evidence="1">
    <location>
        <begin position="38"/>
        <end position="49"/>
    </location>
</feature>
<evidence type="ECO:0008006" key="5">
    <source>
        <dbReference type="Google" id="ProtNLM"/>
    </source>
</evidence>
<dbReference type="Proteomes" id="UP000001096">
    <property type="component" value="Unassembled WGS sequence"/>
</dbReference>
<feature type="transmembrane region" description="Helical" evidence="2">
    <location>
        <begin position="78"/>
        <end position="101"/>
    </location>
</feature>
<organism evidence="3 4">
    <name type="scientific">Afipia broomeae ATCC 49717</name>
    <dbReference type="NCBI Taxonomy" id="883078"/>
    <lineage>
        <taxon>Bacteria</taxon>
        <taxon>Pseudomonadati</taxon>
        <taxon>Pseudomonadota</taxon>
        <taxon>Alphaproteobacteria</taxon>
        <taxon>Hyphomicrobiales</taxon>
        <taxon>Nitrobacteraceae</taxon>
        <taxon>Afipia</taxon>
    </lineage>
</organism>
<keyword evidence="2" id="KW-0472">Membrane</keyword>
<evidence type="ECO:0000256" key="1">
    <source>
        <dbReference type="SAM" id="MobiDB-lite"/>
    </source>
</evidence>
<protein>
    <recommendedName>
        <fullName evidence="5">Mitochondrial inner membrane protein</fullName>
    </recommendedName>
</protein>
<dbReference type="EMBL" id="AGWX01000005">
    <property type="protein sequence ID" value="EKS34780.1"/>
    <property type="molecule type" value="Genomic_DNA"/>
</dbReference>
<dbReference type="AlphaFoldDB" id="K8P557"/>
<comment type="caution">
    <text evidence="3">The sequence shown here is derived from an EMBL/GenBank/DDBJ whole genome shotgun (WGS) entry which is preliminary data.</text>
</comment>
<proteinExistence type="predicted"/>
<keyword evidence="2" id="KW-1133">Transmembrane helix</keyword>